<gene>
    <name evidence="2" type="ORF">G9U51_05850</name>
</gene>
<keyword evidence="1" id="KW-1133">Transmembrane helix</keyword>
<feature type="transmembrane region" description="Helical" evidence="1">
    <location>
        <begin position="12"/>
        <end position="32"/>
    </location>
</feature>
<accession>A0A967E8K2</accession>
<dbReference type="RefSeq" id="WP_166194594.1">
    <property type="nucleotide sequence ID" value="NZ_JAAOIV010000003.1"/>
</dbReference>
<proteinExistence type="predicted"/>
<sequence>MPDLVLRTPARKVVLFIVLVVVMTLASVVTLFSEYAPFGILGILFFGVLGSFAAYKQLRDRTVVRGTPTALQIVGTDPLPWHNVESIGVAMIPGGPRPMPGLGVRIGDLDQWTASLSESGLKGMRRAAKAGRMLGCPPAKGDPAVWVPAVMRWTRDMSGGYDLTVPPLRLPAPAEQVVEQVRGYAQQVAPR</sequence>
<dbReference type="EMBL" id="JAAOIV010000003">
    <property type="protein sequence ID" value="NHN55307.1"/>
    <property type="molecule type" value="Genomic_DNA"/>
</dbReference>
<comment type="caution">
    <text evidence="2">The sequence shown here is derived from an EMBL/GenBank/DDBJ whole genome shotgun (WGS) entry which is preliminary data.</text>
</comment>
<feature type="transmembrane region" description="Helical" evidence="1">
    <location>
        <begin position="38"/>
        <end position="55"/>
    </location>
</feature>
<evidence type="ECO:0000256" key="1">
    <source>
        <dbReference type="SAM" id="Phobius"/>
    </source>
</evidence>
<keyword evidence="1" id="KW-0472">Membrane</keyword>
<dbReference type="AlphaFoldDB" id="A0A967E8K2"/>
<keyword evidence="3" id="KW-1185">Reference proteome</keyword>
<evidence type="ECO:0000313" key="2">
    <source>
        <dbReference type="EMBL" id="NHN55307.1"/>
    </source>
</evidence>
<protein>
    <submittedName>
        <fullName evidence="2">Uncharacterized protein</fullName>
    </submittedName>
</protein>
<reference evidence="2" key="1">
    <citation type="submission" date="2020-03" db="EMBL/GenBank/DDBJ databases">
        <title>Draft sequencing of Calidifontibacter sp. DB0510.</title>
        <authorList>
            <person name="Kim D.-U."/>
        </authorList>
    </citation>
    <scope>NUCLEOTIDE SEQUENCE</scope>
    <source>
        <strain evidence="2">DB0510</strain>
    </source>
</reference>
<keyword evidence="1" id="KW-0812">Transmembrane</keyword>
<organism evidence="2 3">
    <name type="scientific">Metallococcus carri</name>
    <dbReference type="NCBI Taxonomy" id="1656884"/>
    <lineage>
        <taxon>Bacteria</taxon>
        <taxon>Bacillati</taxon>
        <taxon>Actinomycetota</taxon>
        <taxon>Actinomycetes</taxon>
        <taxon>Micrococcales</taxon>
        <taxon>Dermacoccaceae</taxon>
        <taxon>Metallococcus</taxon>
    </lineage>
</organism>
<dbReference type="Proteomes" id="UP000744769">
    <property type="component" value="Unassembled WGS sequence"/>
</dbReference>
<name>A0A967E8K2_9MICO</name>
<evidence type="ECO:0000313" key="3">
    <source>
        <dbReference type="Proteomes" id="UP000744769"/>
    </source>
</evidence>